<evidence type="ECO:0000313" key="3">
    <source>
        <dbReference type="EMBL" id="VFR97988.1"/>
    </source>
</evidence>
<dbReference type="EMBL" id="CAADII010000019">
    <property type="protein sequence ID" value="VFR54075.1"/>
    <property type="molecule type" value="Genomic_DNA"/>
</dbReference>
<evidence type="ECO:0000313" key="1">
    <source>
        <dbReference type="EMBL" id="VFR54075.1"/>
    </source>
</evidence>
<gene>
    <name evidence="1" type="ORF">BRI6_4687</name>
    <name evidence="2" type="ORF">BRI9_4689</name>
    <name evidence="3" type="ORF">IVO3_4685</name>
    <name evidence="4" type="ORF">RAN7_4617</name>
</gene>
<sequence>MPVCLRRCTVDYVTLSPQASERRVVALSVEIRLQLLSRHKRKKRSRQVSSPRRQIA</sequence>
<evidence type="ECO:0000313" key="4">
    <source>
        <dbReference type="EMBL" id="VFS30643.1"/>
    </source>
</evidence>
<dbReference type="EMBL" id="CAADIK010000056">
    <property type="protein sequence ID" value="VFR83865.1"/>
    <property type="molecule type" value="Genomic_DNA"/>
</dbReference>
<protein>
    <submittedName>
        <fullName evidence="3">Uncharacterized protein</fullName>
    </submittedName>
</protein>
<name>A0A484VES6_9ZZZZ</name>
<organism evidence="3">
    <name type="scientific">plant metagenome</name>
    <dbReference type="NCBI Taxonomy" id="1297885"/>
    <lineage>
        <taxon>unclassified sequences</taxon>
        <taxon>metagenomes</taxon>
        <taxon>organismal metagenomes</taxon>
    </lineage>
</organism>
<dbReference type="EMBL" id="CAADIP010000055">
    <property type="protein sequence ID" value="VFR97988.1"/>
    <property type="molecule type" value="Genomic_DNA"/>
</dbReference>
<dbReference type="EMBL" id="CAADIZ010000058">
    <property type="protein sequence ID" value="VFS30643.1"/>
    <property type="molecule type" value="Genomic_DNA"/>
</dbReference>
<reference evidence="3" key="1">
    <citation type="submission" date="2019-03" db="EMBL/GenBank/DDBJ databases">
        <authorList>
            <person name="Danneels B."/>
        </authorList>
    </citation>
    <scope>NUCLEOTIDE SEQUENCE</scope>
</reference>
<proteinExistence type="predicted"/>
<accession>A0A484VES6</accession>
<dbReference type="AlphaFoldDB" id="A0A484VES6"/>
<evidence type="ECO:0000313" key="2">
    <source>
        <dbReference type="EMBL" id="VFR83865.1"/>
    </source>
</evidence>